<keyword evidence="3" id="KW-1185">Reference proteome</keyword>
<feature type="region of interest" description="Disordered" evidence="1">
    <location>
        <begin position="1"/>
        <end position="20"/>
    </location>
</feature>
<comment type="caution">
    <text evidence="2">The sequence shown here is derived from an EMBL/GenBank/DDBJ whole genome shotgun (WGS) entry which is preliminary data.</text>
</comment>
<name>A0AAV7P6J7_PLEWA</name>
<feature type="region of interest" description="Disordered" evidence="1">
    <location>
        <begin position="50"/>
        <end position="78"/>
    </location>
</feature>
<reference evidence="2" key="1">
    <citation type="journal article" date="2022" name="bioRxiv">
        <title>Sequencing and chromosome-scale assembly of the giantPleurodeles waltlgenome.</title>
        <authorList>
            <person name="Brown T."/>
            <person name="Elewa A."/>
            <person name="Iarovenko S."/>
            <person name="Subramanian E."/>
            <person name="Araus A.J."/>
            <person name="Petzold A."/>
            <person name="Susuki M."/>
            <person name="Suzuki K.-i.T."/>
            <person name="Hayashi T."/>
            <person name="Toyoda A."/>
            <person name="Oliveira C."/>
            <person name="Osipova E."/>
            <person name="Leigh N.D."/>
            <person name="Simon A."/>
            <person name="Yun M.H."/>
        </authorList>
    </citation>
    <scope>NUCLEOTIDE SEQUENCE</scope>
    <source>
        <strain evidence="2">20211129_DDA</strain>
        <tissue evidence="2">Liver</tissue>
    </source>
</reference>
<dbReference type="AlphaFoldDB" id="A0AAV7P6J7"/>
<protein>
    <submittedName>
        <fullName evidence="2">Uncharacterized protein</fullName>
    </submittedName>
</protein>
<feature type="compositionally biased region" description="Basic and acidic residues" evidence="1">
    <location>
        <begin position="10"/>
        <end position="20"/>
    </location>
</feature>
<feature type="compositionally biased region" description="Low complexity" evidence="1">
    <location>
        <begin position="138"/>
        <end position="149"/>
    </location>
</feature>
<feature type="region of interest" description="Disordered" evidence="1">
    <location>
        <begin position="115"/>
        <end position="161"/>
    </location>
</feature>
<sequence length="220" mass="23770">MTTRLGAPVEVKRGLGEKTNAKVKNTSLDRFFEKKRGGAPGETRMAASLDVSEQPGLPGTGLESPMQEELEGSGDGISDDIIQLKNPCHTLPQISHMTENQADLMNYRRADKALIQPENVKQRSPDGNGGSLVEDLVNSGNLGLSNGGNMEAARPATPRDKEVVQSDNFFSLSDHSSWSSNELSDFEADKISLEPDSEISSLASDKELLESGKITTVRKK</sequence>
<proteinExistence type="predicted"/>
<organism evidence="2 3">
    <name type="scientific">Pleurodeles waltl</name>
    <name type="common">Iberian ribbed newt</name>
    <dbReference type="NCBI Taxonomy" id="8319"/>
    <lineage>
        <taxon>Eukaryota</taxon>
        <taxon>Metazoa</taxon>
        <taxon>Chordata</taxon>
        <taxon>Craniata</taxon>
        <taxon>Vertebrata</taxon>
        <taxon>Euteleostomi</taxon>
        <taxon>Amphibia</taxon>
        <taxon>Batrachia</taxon>
        <taxon>Caudata</taxon>
        <taxon>Salamandroidea</taxon>
        <taxon>Salamandridae</taxon>
        <taxon>Pleurodelinae</taxon>
        <taxon>Pleurodeles</taxon>
    </lineage>
</organism>
<dbReference type="EMBL" id="JANPWB010000011">
    <property type="protein sequence ID" value="KAJ1123236.1"/>
    <property type="molecule type" value="Genomic_DNA"/>
</dbReference>
<evidence type="ECO:0000256" key="1">
    <source>
        <dbReference type="SAM" id="MobiDB-lite"/>
    </source>
</evidence>
<evidence type="ECO:0000313" key="3">
    <source>
        <dbReference type="Proteomes" id="UP001066276"/>
    </source>
</evidence>
<gene>
    <name evidence="2" type="ORF">NDU88_001709</name>
</gene>
<evidence type="ECO:0000313" key="2">
    <source>
        <dbReference type="EMBL" id="KAJ1123236.1"/>
    </source>
</evidence>
<dbReference type="Proteomes" id="UP001066276">
    <property type="component" value="Chromosome 7"/>
</dbReference>
<accession>A0AAV7P6J7</accession>